<sequence>NSAQHRLKSCRLSHCGSKDGLFLGEPLPSSYQPHYSLAYLKVHVRNLATLKYLLMFLPKLTALDVDVGTRVRKEDQELFPTSFNPCCNLTKLVMK</sequence>
<protein>
    <submittedName>
        <fullName evidence="1">Uncharacterized protein</fullName>
    </submittedName>
</protein>
<dbReference type="AlphaFoldDB" id="A0A816HTY2"/>
<organism evidence="1 2">
    <name type="scientific">Adineta ricciae</name>
    <name type="common">Rotifer</name>
    <dbReference type="NCBI Taxonomy" id="249248"/>
    <lineage>
        <taxon>Eukaryota</taxon>
        <taxon>Metazoa</taxon>
        <taxon>Spiralia</taxon>
        <taxon>Gnathifera</taxon>
        <taxon>Rotifera</taxon>
        <taxon>Eurotatoria</taxon>
        <taxon>Bdelloidea</taxon>
        <taxon>Adinetida</taxon>
        <taxon>Adinetidae</taxon>
        <taxon>Adineta</taxon>
    </lineage>
</organism>
<evidence type="ECO:0000313" key="2">
    <source>
        <dbReference type="Proteomes" id="UP000663828"/>
    </source>
</evidence>
<feature type="non-terminal residue" evidence="1">
    <location>
        <position position="1"/>
    </location>
</feature>
<proteinExistence type="predicted"/>
<dbReference type="EMBL" id="CAJNOR010020645">
    <property type="protein sequence ID" value="CAF1690706.1"/>
    <property type="molecule type" value="Genomic_DNA"/>
</dbReference>
<evidence type="ECO:0000313" key="1">
    <source>
        <dbReference type="EMBL" id="CAF1690706.1"/>
    </source>
</evidence>
<comment type="caution">
    <text evidence="1">The sequence shown here is derived from an EMBL/GenBank/DDBJ whole genome shotgun (WGS) entry which is preliminary data.</text>
</comment>
<name>A0A816HTY2_ADIRI</name>
<keyword evidence="2" id="KW-1185">Reference proteome</keyword>
<dbReference type="Proteomes" id="UP000663828">
    <property type="component" value="Unassembled WGS sequence"/>
</dbReference>
<accession>A0A816HTY2</accession>
<gene>
    <name evidence="1" type="ORF">XAT740_LOCUS63857</name>
</gene>
<reference evidence="1" key="1">
    <citation type="submission" date="2021-02" db="EMBL/GenBank/DDBJ databases">
        <authorList>
            <person name="Nowell W R."/>
        </authorList>
    </citation>
    <scope>NUCLEOTIDE SEQUENCE</scope>
</reference>